<reference evidence="2 3" key="2">
    <citation type="submission" date="2020-07" db="EMBL/GenBank/DDBJ databases">
        <title>Genome assembly of wild tea tree DASZ reveals pedigree and selection history of tea varieties.</title>
        <authorList>
            <person name="Zhang W."/>
        </authorList>
    </citation>
    <scope>NUCLEOTIDE SEQUENCE [LARGE SCALE GENOMIC DNA]</scope>
    <source>
        <strain evidence="3">cv. G240</strain>
        <tissue evidence="2">Leaf</tissue>
    </source>
</reference>
<proteinExistence type="predicted"/>
<sequence length="445" mass="50981">MVMPHGCPLLTDGYADLQHLALVELLKCSTTVRQYSSFKFTFYYNLFRILASSPKSYWTVLFGPWGPTTGLILIIRTVQRVKLVEYFMSVKNHVDQISIAISSTRRDLHINGSDYQNGTHGGPPRAEQPRPVRSRIGGKLFPFRNILDVILKSKNCILNLTTFQTCDRKYDPKKLKIHISPKTNNLETNMAKIIKLFGFNMQMGLYSNQGTDYMGWLWAPTLIQSKLCFLSRHFAIPLLVSTEQIIISRPSHTLNHKYKIEVQDVYQRKSVNMLKIVNENFIQKEPLLSILKHKLKSYSFEESKIIDSGSDWNEPKANKCLGQTAPLVASSTYAGKYPPVVEVVKRAIRKIKNPKIFIDESMQIRYRTSINRSLDLIEAPSSSQPTEKRNISWDSPIPNMFTDWNMSTKGGITERVKGRNRELTRACRSIFPNKTVSPEKSQRKG</sequence>
<organism evidence="2 3">
    <name type="scientific">Camellia sinensis</name>
    <name type="common">Tea plant</name>
    <name type="synonym">Thea sinensis</name>
    <dbReference type="NCBI Taxonomy" id="4442"/>
    <lineage>
        <taxon>Eukaryota</taxon>
        <taxon>Viridiplantae</taxon>
        <taxon>Streptophyta</taxon>
        <taxon>Embryophyta</taxon>
        <taxon>Tracheophyta</taxon>
        <taxon>Spermatophyta</taxon>
        <taxon>Magnoliopsida</taxon>
        <taxon>eudicotyledons</taxon>
        <taxon>Gunneridae</taxon>
        <taxon>Pentapetalae</taxon>
        <taxon>asterids</taxon>
        <taxon>Ericales</taxon>
        <taxon>Theaceae</taxon>
        <taxon>Camellia</taxon>
    </lineage>
</organism>
<reference evidence="3" key="1">
    <citation type="journal article" date="2020" name="Nat. Commun.">
        <title>Genome assembly of wild tea tree DASZ reveals pedigree and selection history of tea varieties.</title>
        <authorList>
            <person name="Zhang W."/>
            <person name="Zhang Y."/>
            <person name="Qiu H."/>
            <person name="Guo Y."/>
            <person name="Wan H."/>
            <person name="Zhang X."/>
            <person name="Scossa F."/>
            <person name="Alseekh S."/>
            <person name="Zhang Q."/>
            <person name="Wang P."/>
            <person name="Xu L."/>
            <person name="Schmidt M.H."/>
            <person name="Jia X."/>
            <person name="Li D."/>
            <person name="Zhu A."/>
            <person name="Guo F."/>
            <person name="Chen W."/>
            <person name="Ni D."/>
            <person name="Usadel B."/>
            <person name="Fernie A.R."/>
            <person name="Wen W."/>
        </authorList>
    </citation>
    <scope>NUCLEOTIDE SEQUENCE [LARGE SCALE GENOMIC DNA]</scope>
    <source>
        <strain evidence="3">cv. G240</strain>
    </source>
</reference>
<feature type="region of interest" description="Disordered" evidence="1">
    <location>
        <begin position="112"/>
        <end position="132"/>
    </location>
</feature>
<dbReference type="EMBL" id="JACBKZ010000005">
    <property type="protein sequence ID" value="KAF5949279.1"/>
    <property type="molecule type" value="Genomic_DNA"/>
</dbReference>
<gene>
    <name evidence="2" type="ORF">HYC85_011272</name>
</gene>
<evidence type="ECO:0000256" key="1">
    <source>
        <dbReference type="SAM" id="MobiDB-lite"/>
    </source>
</evidence>
<evidence type="ECO:0000313" key="2">
    <source>
        <dbReference type="EMBL" id="KAF5949279.1"/>
    </source>
</evidence>
<name>A0A7J7H8V6_CAMSI</name>
<dbReference type="AlphaFoldDB" id="A0A7J7H8V6"/>
<keyword evidence="3" id="KW-1185">Reference proteome</keyword>
<comment type="caution">
    <text evidence="2">The sequence shown here is derived from an EMBL/GenBank/DDBJ whole genome shotgun (WGS) entry which is preliminary data.</text>
</comment>
<protein>
    <submittedName>
        <fullName evidence="2">Uncharacterized protein</fullName>
    </submittedName>
</protein>
<dbReference type="Proteomes" id="UP000593564">
    <property type="component" value="Unassembled WGS sequence"/>
</dbReference>
<evidence type="ECO:0000313" key="3">
    <source>
        <dbReference type="Proteomes" id="UP000593564"/>
    </source>
</evidence>
<accession>A0A7J7H8V6</accession>